<evidence type="ECO:0000313" key="3">
    <source>
        <dbReference type="Proteomes" id="UP001159363"/>
    </source>
</evidence>
<reference evidence="2 3" key="1">
    <citation type="submission" date="2023-02" db="EMBL/GenBank/DDBJ databases">
        <title>LHISI_Scaffold_Assembly.</title>
        <authorList>
            <person name="Stuart O.P."/>
            <person name="Cleave R."/>
            <person name="Magrath M.J.L."/>
            <person name="Mikheyev A.S."/>
        </authorList>
    </citation>
    <scope>NUCLEOTIDE SEQUENCE [LARGE SCALE GENOMIC DNA]</scope>
    <source>
        <strain evidence="2">Daus_M_001</strain>
        <tissue evidence="2">Leg muscle</tissue>
    </source>
</reference>
<protein>
    <submittedName>
        <fullName evidence="2">Uncharacterized protein</fullName>
    </submittedName>
</protein>
<feature type="compositionally biased region" description="Polar residues" evidence="1">
    <location>
        <begin position="143"/>
        <end position="157"/>
    </location>
</feature>
<evidence type="ECO:0000256" key="1">
    <source>
        <dbReference type="SAM" id="MobiDB-lite"/>
    </source>
</evidence>
<organism evidence="2 3">
    <name type="scientific">Dryococelus australis</name>
    <dbReference type="NCBI Taxonomy" id="614101"/>
    <lineage>
        <taxon>Eukaryota</taxon>
        <taxon>Metazoa</taxon>
        <taxon>Ecdysozoa</taxon>
        <taxon>Arthropoda</taxon>
        <taxon>Hexapoda</taxon>
        <taxon>Insecta</taxon>
        <taxon>Pterygota</taxon>
        <taxon>Neoptera</taxon>
        <taxon>Polyneoptera</taxon>
        <taxon>Phasmatodea</taxon>
        <taxon>Verophasmatodea</taxon>
        <taxon>Anareolatae</taxon>
        <taxon>Phasmatidae</taxon>
        <taxon>Eurycanthinae</taxon>
        <taxon>Dryococelus</taxon>
    </lineage>
</organism>
<evidence type="ECO:0000313" key="2">
    <source>
        <dbReference type="EMBL" id="KAJ8868191.1"/>
    </source>
</evidence>
<gene>
    <name evidence="2" type="ORF">PR048_032000</name>
</gene>
<proteinExistence type="predicted"/>
<dbReference type="EMBL" id="JARBHB010000015">
    <property type="protein sequence ID" value="KAJ8868191.1"/>
    <property type="molecule type" value="Genomic_DNA"/>
</dbReference>
<sequence>MLVDFYINSEPCKLLVYNGAAVTILKQVVFLRDPCMQTPGKNVEQQTFTSNKLELLGTAVVNILVSDEADKTCGMLMLQAGENKWTTRAPLSEETLTHWVGSDIKHECGATCANGLMQRNGRTDHPPKIVGTHVEYSPRLESRTTQTSQFNDGSQDLSYLPQE</sequence>
<name>A0ABQ9G6V3_9NEOP</name>
<comment type="caution">
    <text evidence="2">The sequence shown here is derived from an EMBL/GenBank/DDBJ whole genome shotgun (WGS) entry which is preliminary data.</text>
</comment>
<feature type="region of interest" description="Disordered" evidence="1">
    <location>
        <begin position="135"/>
        <end position="163"/>
    </location>
</feature>
<dbReference type="Proteomes" id="UP001159363">
    <property type="component" value="Chromosome 14"/>
</dbReference>
<keyword evidence="3" id="KW-1185">Reference proteome</keyword>
<accession>A0ABQ9G6V3</accession>